<evidence type="ECO:0000313" key="2">
    <source>
        <dbReference type="EMBL" id="KJL29214.1"/>
    </source>
</evidence>
<keyword evidence="2" id="KW-0378">Hydrolase</keyword>
<dbReference type="Proteomes" id="UP000033640">
    <property type="component" value="Unassembled WGS sequence"/>
</dbReference>
<dbReference type="RefSeq" id="WP_045279205.1">
    <property type="nucleotide sequence ID" value="NZ_JYIW01000024.1"/>
</dbReference>
<evidence type="ECO:0000313" key="3">
    <source>
        <dbReference type="Proteomes" id="UP000033640"/>
    </source>
</evidence>
<dbReference type="InterPro" id="IPR005238">
    <property type="entry name" value="ComB-like"/>
</dbReference>
<comment type="caution">
    <text evidence="2">The sequence shown here is derived from an EMBL/GenBank/DDBJ whole genome shotgun (WGS) entry which is preliminary data.</text>
</comment>
<dbReference type="GO" id="GO:0050532">
    <property type="term" value="F:2-phosphosulfolactate phosphatase activity"/>
    <property type="evidence" value="ECO:0007669"/>
    <property type="project" value="InterPro"/>
</dbReference>
<protein>
    <recommendedName>
        <fullName evidence="1">Probable 2-phosphosulfolactate phosphatase</fullName>
    </recommendedName>
</protein>
<dbReference type="AlphaFoldDB" id="A0A0F0L959"/>
<evidence type="ECO:0000256" key="1">
    <source>
        <dbReference type="ARBA" id="ARBA00021948"/>
    </source>
</evidence>
<dbReference type="Gene3D" id="3.90.1560.10">
    <property type="entry name" value="ComB-like"/>
    <property type="match status" value="1"/>
</dbReference>
<dbReference type="SUPFAM" id="SSF142823">
    <property type="entry name" value="ComB-like"/>
    <property type="match status" value="1"/>
</dbReference>
<name>A0A0F0L959_9MICO</name>
<reference evidence="2 3" key="1">
    <citation type="submission" date="2015-02" db="EMBL/GenBank/DDBJ databases">
        <title>Draft genome sequences of ten Microbacterium spp. with emphasis on heavy metal contaminated environments.</title>
        <authorList>
            <person name="Corretto E."/>
        </authorList>
    </citation>
    <scope>NUCLEOTIDE SEQUENCE [LARGE SCALE GENOMIC DNA]</scope>
    <source>
        <strain evidence="2 3">BEL4b</strain>
    </source>
</reference>
<dbReference type="OrthoDB" id="8588453at2"/>
<dbReference type="PATRIC" id="fig|82380.11.peg.1877"/>
<dbReference type="Pfam" id="PF04029">
    <property type="entry name" value="2-ph_phosp"/>
    <property type="match status" value="1"/>
</dbReference>
<dbReference type="EMBL" id="JYIW01000024">
    <property type="protein sequence ID" value="KJL29214.1"/>
    <property type="molecule type" value="Genomic_DNA"/>
</dbReference>
<accession>A0A0F0L959</accession>
<dbReference type="InterPro" id="IPR036702">
    <property type="entry name" value="ComB-like_sf"/>
</dbReference>
<dbReference type="GO" id="GO:0000287">
    <property type="term" value="F:magnesium ion binding"/>
    <property type="evidence" value="ECO:0007669"/>
    <property type="project" value="InterPro"/>
</dbReference>
<organism evidence="2 3">
    <name type="scientific">Microbacterium oxydans</name>
    <dbReference type="NCBI Taxonomy" id="82380"/>
    <lineage>
        <taxon>Bacteria</taxon>
        <taxon>Bacillati</taxon>
        <taxon>Actinomycetota</taxon>
        <taxon>Actinomycetes</taxon>
        <taxon>Micrococcales</taxon>
        <taxon>Microbacteriaceae</taxon>
        <taxon>Microbacterium</taxon>
    </lineage>
</organism>
<sequence>MPSPFDQSTYQVRLDWGLAGLERLADSDVVVIVDVLHFSSRVADAVAEGTAVDLAEAGAWSADSVAPAIAVTASAGGATVLVGGIRNASAVARAIQAIQEQRQARTSVALIATGERDASNDVRFAVEDQLGAGAIIAALTDLGIDHTAPDAAVAAEGFRALRRALGHLLSASGSGQEATDADAVAAAARLDAITAVPVFRERGFTAFV</sequence>
<proteinExistence type="predicted"/>
<gene>
    <name evidence="2" type="primary">comB</name>
    <name evidence="2" type="ORF">RS83_01840</name>
</gene>